<dbReference type="InterPro" id="IPR013216">
    <property type="entry name" value="Methyltransf_11"/>
</dbReference>
<evidence type="ECO:0000313" key="4">
    <source>
        <dbReference type="Proteomes" id="UP000555448"/>
    </source>
</evidence>
<dbReference type="InterPro" id="IPR029063">
    <property type="entry name" value="SAM-dependent_MTases_sf"/>
</dbReference>
<protein>
    <submittedName>
        <fullName evidence="3">Putative nucleic acid-binding Zn-ribbon protein</fullName>
    </submittedName>
</protein>
<name>A0A7W7NXQ5_9SPHN</name>
<dbReference type="SUPFAM" id="SSF53335">
    <property type="entry name" value="S-adenosyl-L-methionine-dependent methyltransferases"/>
    <property type="match status" value="1"/>
</dbReference>
<feature type="coiled-coil region" evidence="1">
    <location>
        <begin position="211"/>
        <end position="327"/>
    </location>
</feature>
<sequence length="622" mass="69672">MHDSAYRIGELVMRTYSDLPNAKILEVGSLNVNGCLRDAASPTTHFVGLDLEEGPSVDFVIAPGGDLPVEEASFDLVMASSVFEHDVRFWDTFVRMCRAARPGGHVYVNAPSNGTVHRYPMDCWRFYPDAGLALAEHARSEGIEIDLVESFIGDRHSDVWNDFVAVFRKGPSAEPLNTAFVYLRYPSLNARTWQSRTIYNESEQTEDMTLIADLRRQCETLSNQETAAELEQAQAALAAEHTQRAALTQEVDRLSKAVADSELHSSRTRTDNEALAGEVASLESNLRQRQEEIEQAWARSAELTAERDELSEHIDRLETEKGRLATRLVEADGWVFDLAGERRKLQTRLTAVEADLSRTRQMATKVKAAAEAQQRQLQEYRTVLGAIRDGVARLKRLELSPARLRAETERLHAEWSEGAHPLADLAVQLHAIAGLLVHQHEGEEREKSSLGAMTSLIEQKAALHKDVEMLMGSIEDRERAAAGAQERIASLTQTVASLRSEALNYHAKAASALEQLELLRAENKQQARTVRSLEDRVAQKDRQLSWLRRLYQVLGRTDAGWNGVLPPQIRRQKLSQTLKRNGHFDGDAYLAKYQDVAEAGMDPLRHYVLHGMAEGRFVDSQA</sequence>
<dbReference type="GO" id="GO:0008757">
    <property type="term" value="F:S-adenosylmethionine-dependent methyltransferase activity"/>
    <property type="evidence" value="ECO:0007669"/>
    <property type="project" value="InterPro"/>
</dbReference>
<dbReference type="Proteomes" id="UP000555448">
    <property type="component" value="Unassembled WGS sequence"/>
</dbReference>
<reference evidence="3 4" key="1">
    <citation type="submission" date="2020-08" db="EMBL/GenBank/DDBJ databases">
        <title>Functional genomics of gut bacteria from endangered species of beetles.</title>
        <authorList>
            <person name="Carlos-Shanley C."/>
        </authorList>
    </citation>
    <scope>NUCLEOTIDE SEQUENCE [LARGE SCALE GENOMIC DNA]</scope>
    <source>
        <strain evidence="3 4">S00245</strain>
    </source>
</reference>
<dbReference type="Gene3D" id="3.40.50.150">
    <property type="entry name" value="Vaccinia Virus protein VP39"/>
    <property type="match status" value="1"/>
</dbReference>
<accession>A0A7W7NXQ5</accession>
<dbReference type="AlphaFoldDB" id="A0A7W7NXQ5"/>
<gene>
    <name evidence="3" type="ORF">HNO88_003930</name>
</gene>
<dbReference type="RefSeq" id="WP_184249669.1">
    <property type="nucleotide sequence ID" value="NZ_JACHLR010000025.1"/>
</dbReference>
<evidence type="ECO:0000313" key="3">
    <source>
        <dbReference type="EMBL" id="MBB4860586.1"/>
    </source>
</evidence>
<dbReference type="EMBL" id="JACHLR010000025">
    <property type="protein sequence ID" value="MBB4860586.1"/>
    <property type="molecule type" value="Genomic_DNA"/>
</dbReference>
<keyword evidence="4" id="KW-1185">Reference proteome</keyword>
<organism evidence="3 4">
    <name type="scientific">Novosphingobium chloroacetimidivorans</name>
    <dbReference type="NCBI Taxonomy" id="1428314"/>
    <lineage>
        <taxon>Bacteria</taxon>
        <taxon>Pseudomonadati</taxon>
        <taxon>Pseudomonadota</taxon>
        <taxon>Alphaproteobacteria</taxon>
        <taxon>Sphingomonadales</taxon>
        <taxon>Sphingomonadaceae</taxon>
        <taxon>Novosphingobium</taxon>
    </lineage>
</organism>
<keyword evidence="1" id="KW-0175">Coiled coil</keyword>
<feature type="coiled-coil region" evidence="1">
    <location>
        <begin position="474"/>
        <end position="543"/>
    </location>
</feature>
<evidence type="ECO:0000256" key="1">
    <source>
        <dbReference type="SAM" id="Coils"/>
    </source>
</evidence>
<dbReference type="Pfam" id="PF08241">
    <property type="entry name" value="Methyltransf_11"/>
    <property type="match status" value="1"/>
</dbReference>
<dbReference type="CDD" id="cd02440">
    <property type="entry name" value="AdoMet_MTases"/>
    <property type="match status" value="1"/>
</dbReference>
<feature type="domain" description="Methyltransferase type 11" evidence="2">
    <location>
        <begin position="55"/>
        <end position="107"/>
    </location>
</feature>
<comment type="caution">
    <text evidence="3">The sequence shown here is derived from an EMBL/GenBank/DDBJ whole genome shotgun (WGS) entry which is preliminary data.</text>
</comment>
<proteinExistence type="predicted"/>
<evidence type="ECO:0000259" key="2">
    <source>
        <dbReference type="Pfam" id="PF08241"/>
    </source>
</evidence>